<dbReference type="EMBL" id="MFAF01000146">
    <property type="protein sequence ID" value="OGD71583.1"/>
    <property type="molecule type" value="Genomic_DNA"/>
</dbReference>
<proteinExistence type="predicted"/>
<feature type="domain" description="DJ-1/PfpI" evidence="1">
    <location>
        <begin position="82"/>
        <end position="186"/>
    </location>
</feature>
<protein>
    <submittedName>
        <fullName evidence="2">Isoprenoid biosynthesis protein ElbB</fullName>
    </submittedName>
</protein>
<dbReference type="Proteomes" id="UP000177187">
    <property type="component" value="Unassembled WGS sequence"/>
</dbReference>
<name>A0A1F5EW11_9BACT</name>
<sequence>MPKKVAVILSGCGVKDGAEIHEAACALLAIKKAGADYVCYAPNKPQHDVVDHLKSAPTGERRNVLVESARIARGDIRDLASFKVSECDALVIPGGFGSAKNLSDYAFKGAGATPDPGFAAAVKAMHAAGKPVGAICITPAVVAVVFRGTGVSPTLTIGTDPGTAADIEAMGSRHVECPPTDCVVDEANKIVSTPAYMSAAHIGEVYEGVCKLVKEVLRLA</sequence>
<evidence type="ECO:0000313" key="3">
    <source>
        <dbReference type="Proteomes" id="UP000177187"/>
    </source>
</evidence>
<dbReference type="InterPro" id="IPR002818">
    <property type="entry name" value="DJ-1/PfpI"/>
</dbReference>
<gene>
    <name evidence="2" type="ORF">A2Y64_00835</name>
</gene>
<dbReference type="InterPro" id="IPR029062">
    <property type="entry name" value="Class_I_gatase-like"/>
</dbReference>
<dbReference type="PIRSF" id="PIRSF006320">
    <property type="entry name" value="Elb2"/>
    <property type="match status" value="1"/>
</dbReference>
<dbReference type="STRING" id="1817816.A2Y64_00835"/>
<dbReference type="Gene3D" id="3.40.50.880">
    <property type="match status" value="1"/>
</dbReference>
<dbReference type="Pfam" id="PF01965">
    <property type="entry name" value="DJ-1_PfpI"/>
    <property type="match status" value="1"/>
</dbReference>
<dbReference type="PANTHER" id="PTHR10224:SF12">
    <property type="entry name" value="GLYOXALASE ELBB"/>
    <property type="match status" value="1"/>
</dbReference>
<dbReference type="PANTHER" id="PTHR10224">
    <property type="entry name" value="ES1 PROTEIN HOMOLOG, MITOCHONDRIAL"/>
    <property type="match status" value="1"/>
</dbReference>
<reference evidence="2 3" key="1">
    <citation type="journal article" date="2016" name="Nat. Commun.">
        <title>Thousands of microbial genomes shed light on interconnected biogeochemical processes in an aquifer system.</title>
        <authorList>
            <person name="Anantharaman K."/>
            <person name="Brown C.T."/>
            <person name="Hug L.A."/>
            <person name="Sharon I."/>
            <person name="Castelle C.J."/>
            <person name="Probst A.J."/>
            <person name="Thomas B.C."/>
            <person name="Singh A."/>
            <person name="Wilkins M.J."/>
            <person name="Karaoz U."/>
            <person name="Brodie E.L."/>
            <person name="Williams K.H."/>
            <person name="Hubbard S.S."/>
            <person name="Banfield J.F."/>
        </authorList>
    </citation>
    <scope>NUCLEOTIDE SEQUENCE [LARGE SCALE GENOMIC DNA]</scope>
</reference>
<accession>A0A1F5EW11</accession>
<dbReference type="AlphaFoldDB" id="A0A1F5EW11"/>
<organism evidence="2 3">
    <name type="scientific">Candidatus Coatesbacteria bacterium RBG_13_66_14</name>
    <dbReference type="NCBI Taxonomy" id="1817816"/>
    <lineage>
        <taxon>Bacteria</taxon>
        <taxon>Candidatus Coatesiibacteriota</taxon>
    </lineage>
</organism>
<dbReference type="SUPFAM" id="SSF52317">
    <property type="entry name" value="Class I glutamine amidotransferase-like"/>
    <property type="match status" value="1"/>
</dbReference>
<evidence type="ECO:0000259" key="1">
    <source>
        <dbReference type="Pfam" id="PF01965"/>
    </source>
</evidence>
<dbReference type="NCBIfam" id="NF008747">
    <property type="entry name" value="PRK11780.1"/>
    <property type="match status" value="1"/>
</dbReference>
<dbReference type="InterPro" id="IPR026041">
    <property type="entry name" value="ElbB"/>
</dbReference>
<comment type="caution">
    <text evidence="2">The sequence shown here is derived from an EMBL/GenBank/DDBJ whole genome shotgun (WGS) entry which is preliminary data.</text>
</comment>
<evidence type="ECO:0000313" key="2">
    <source>
        <dbReference type="EMBL" id="OGD71583.1"/>
    </source>
</evidence>